<dbReference type="Proteomes" id="UP000011721">
    <property type="component" value="Chromosome"/>
</dbReference>
<proteinExistence type="predicted"/>
<dbReference type="STRING" id="1167006.UWK_00266"/>
<dbReference type="eggNOG" id="COG0564">
    <property type="taxonomic scope" value="Bacteria"/>
</dbReference>
<dbReference type="OrthoDB" id="128480at2"/>
<gene>
    <name evidence="1" type="ordered locus">UWK_00266</name>
</gene>
<dbReference type="AlphaFoldDB" id="M1PK15"/>
<organism evidence="1 2">
    <name type="scientific">Desulfocapsa sulfexigens (strain DSM 10523 / SB164P1)</name>
    <dbReference type="NCBI Taxonomy" id="1167006"/>
    <lineage>
        <taxon>Bacteria</taxon>
        <taxon>Pseudomonadati</taxon>
        <taxon>Thermodesulfobacteriota</taxon>
        <taxon>Desulfobulbia</taxon>
        <taxon>Desulfobulbales</taxon>
        <taxon>Desulfocapsaceae</taxon>
        <taxon>Desulfocapsa</taxon>
    </lineage>
</organism>
<reference evidence="2" key="1">
    <citation type="journal article" date="2013" name="Stand. Genomic Sci.">
        <title>Complete genome sequence of Desulfocapsa sulfexigens, a marine deltaproteobacterium specialized in disproportionating inorganic sulfur compounds.</title>
        <authorList>
            <person name="Finster K.W."/>
            <person name="Kjeldsen K.U."/>
            <person name="Kube M."/>
            <person name="Reinhardt R."/>
            <person name="Mussmann M."/>
            <person name="Amann R."/>
            <person name="Schreiber L."/>
        </authorList>
    </citation>
    <scope>NUCLEOTIDE SEQUENCE [LARGE SCALE GENOMIC DNA]</scope>
    <source>
        <strain evidence="2">DSM 10523 / SB164P1</strain>
    </source>
</reference>
<name>M1PK15_DESSD</name>
<evidence type="ECO:0000313" key="2">
    <source>
        <dbReference type="Proteomes" id="UP000011721"/>
    </source>
</evidence>
<dbReference type="EMBL" id="CP003985">
    <property type="protein sequence ID" value="AGF76851.1"/>
    <property type="molecule type" value="Genomic_DNA"/>
</dbReference>
<accession>M1PK15</accession>
<dbReference type="HOGENOM" id="CLU_055349_0_0_7"/>
<keyword evidence="2" id="KW-1185">Reference proteome</keyword>
<evidence type="ECO:0000313" key="1">
    <source>
        <dbReference type="EMBL" id="AGF76851.1"/>
    </source>
</evidence>
<evidence type="ECO:0008006" key="3">
    <source>
        <dbReference type="Google" id="ProtNLM"/>
    </source>
</evidence>
<sequence length="230" mass="25481">MLQHHSTAQEAYCTHCGSAHTLPREPAIAAAKDLMARMDLELATDTLYGDARGKMFGVLVCRTPHGKLTTLKAFSGQFNGQWELQGWVPPLFNVKDFHALNDPVEKQIKALGREAESSSDPSILEKRRQLSRKLMKDIHALYRLHNFRGQQSSLAELLQGRGIATGTGDCCAPKLLNFAAQNNLHPLAIAEFYWGKTNRSATRHEGNFYLACTDKCGPILGFLLCGLEKS</sequence>
<dbReference type="RefSeq" id="WP_015402550.1">
    <property type="nucleotide sequence ID" value="NC_020304.1"/>
</dbReference>
<dbReference type="KEGG" id="dsf:UWK_00266"/>
<dbReference type="PATRIC" id="fig|1167006.5.peg.301"/>
<protein>
    <recommendedName>
        <fullName evidence="3">Pseudouridylate synthase</fullName>
    </recommendedName>
</protein>